<accession>A0A4C1VF66</accession>
<dbReference type="AlphaFoldDB" id="A0A4C1VF66"/>
<evidence type="ECO:0000313" key="2">
    <source>
        <dbReference type="EMBL" id="GBP37486.1"/>
    </source>
</evidence>
<organism evidence="2 3">
    <name type="scientific">Eumeta variegata</name>
    <name type="common">Bagworm moth</name>
    <name type="synonym">Eumeta japonica</name>
    <dbReference type="NCBI Taxonomy" id="151549"/>
    <lineage>
        <taxon>Eukaryota</taxon>
        <taxon>Metazoa</taxon>
        <taxon>Ecdysozoa</taxon>
        <taxon>Arthropoda</taxon>
        <taxon>Hexapoda</taxon>
        <taxon>Insecta</taxon>
        <taxon>Pterygota</taxon>
        <taxon>Neoptera</taxon>
        <taxon>Endopterygota</taxon>
        <taxon>Lepidoptera</taxon>
        <taxon>Glossata</taxon>
        <taxon>Ditrysia</taxon>
        <taxon>Tineoidea</taxon>
        <taxon>Psychidae</taxon>
        <taxon>Oiketicinae</taxon>
        <taxon>Eumeta</taxon>
    </lineage>
</organism>
<gene>
    <name evidence="2" type="ORF">EVAR_79419_1</name>
</gene>
<protein>
    <submittedName>
        <fullName evidence="2">Uncharacterized protein</fullName>
    </submittedName>
</protein>
<feature type="compositionally biased region" description="Acidic residues" evidence="1">
    <location>
        <begin position="1"/>
        <end position="11"/>
    </location>
</feature>
<dbReference type="Proteomes" id="UP000299102">
    <property type="component" value="Unassembled WGS sequence"/>
</dbReference>
<name>A0A4C1VF66_EUMVA</name>
<evidence type="ECO:0000256" key="1">
    <source>
        <dbReference type="SAM" id="MobiDB-lite"/>
    </source>
</evidence>
<sequence length="100" mass="11516">MEIVYEAEEQDKEQNKELSPGGFKFENGNKKTELRRESGVRQIVIENRTEIESRNGIAIRIIIKIVIAFSPSLTTFRFSMNHTTSVLTQRDAKALAHFVY</sequence>
<proteinExistence type="predicted"/>
<keyword evidence="3" id="KW-1185">Reference proteome</keyword>
<evidence type="ECO:0000313" key="3">
    <source>
        <dbReference type="Proteomes" id="UP000299102"/>
    </source>
</evidence>
<reference evidence="2 3" key="1">
    <citation type="journal article" date="2019" name="Commun. Biol.">
        <title>The bagworm genome reveals a unique fibroin gene that provides high tensile strength.</title>
        <authorList>
            <person name="Kono N."/>
            <person name="Nakamura H."/>
            <person name="Ohtoshi R."/>
            <person name="Tomita M."/>
            <person name="Numata K."/>
            <person name="Arakawa K."/>
        </authorList>
    </citation>
    <scope>NUCLEOTIDE SEQUENCE [LARGE SCALE GENOMIC DNA]</scope>
</reference>
<comment type="caution">
    <text evidence="2">The sequence shown here is derived from an EMBL/GenBank/DDBJ whole genome shotgun (WGS) entry which is preliminary data.</text>
</comment>
<dbReference type="EMBL" id="BGZK01000334">
    <property type="protein sequence ID" value="GBP37486.1"/>
    <property type="molecule type" value="Genomic_DNA"/>
</dbReference>
<feature type="region of interest" description="Disordered" evidence="1">
    <location>
        <begin position="1"/>
        <end position="30"/>
    </location>
</feature>